<reference evidence="2 4" key="2">
    <citation type="submission" date="2018-12" db="EMBL/GenBank/DDBJ databases">
        <authorList>
            <consortium name="Pathogen Informatics"/>
        </authorList>
    </citation>
    <scope>NUCLEOTIDE SEQUENCE [LARGE SCALE GENOMIC DNA]</scope>
    <source>
        <strain evidence="2 4">NCTC11976</strain>
    </source>
</reference>
<dbReference type="Proteomes" id="UP000054921">
    <property type="component" value="Unassembled WGS sequence"/>
</dbReference>
<evidence type="ECO:0000313" key="1">
    <source>
        <dbReference type="EMBL" id="KTC82327.1"/>
    </source>
</evidence>
<evidence type="ECO:0000313" key="2">
    <source>
        <dbReference type="EMBL" id="VEB32612.1"/>
    </source>
</evidence>
<reference evidence="1 3" key="1">
    <citation type="submission" date="2015-11" db="EMBL/GenBank/DDBJ databases">
        <title>Genomic analysis of 38 Legionella species identifies large and diverse effector repertoires.</title>
        <authorList>
            <person name="Burstein D."/>
            <person name="Amaro F."/>
            <person name="Zusman T."/>
            <person name="Lifshitz Z."/>
            <person name="Cohen O."/>
            <person name="Gilbert J.A."/>
            <person name="Pupko T."/>
            <person name="Shuman H.A."/>
            <person name="Segal G."/>
        </authorList>
    </citation>
    <scope>NUCLEOTIDE SEQUENCE [LARGE SCALE GENOMIC DNA]</scope>
    <source>
        <strain evidence="1 3">ORW</strain>
    </source>
</reference>
<dbReference type="Proteomes" id="UP000277577">
    <property type="component" value="Chromosome"/>
</dbReference>
<evidence type="ECO:0000313" key="4">
    <source>
        <dbReference type="Proteomes" id="UP000277577"/>
    </source>
</evidence>
<proteinExistence type="predicted"/>
<dbReference type="AlphaFoldDB" id="A0A0W0SFZ4"/>
<organism evidence="1 3">
    <name type="scientific">Legionella cherrii</name>
    <dbReference type="NCBI Taxonomy" id="28084"/>
    <lineage>
        <taxon>Bacteria</taxon>
        <taxon>Pseudomonadati</taxon>
        <taxon>Pseudomonadota</taxon>
        <taxon>Gammaproteobacteria</taxon>
        <taxon>Legionellales</taxon>
        <taxon>Legionellaceae</taxon>
        <taxon>Legionella</taxon>
    </lineage>
</organism>
<dbReference type="EMBL" id="LNXW01000009">
    <property type="protein sequence ID" value="KTC82327.1"/>
    <property type="molecule type" value="Genomic_DNA"/>
</dbReference>
<protein>
    <recommendedName>
        <fullName evidence="5">Nuclear transport factor 2 family protein</fullName>
    </recommendedName>
</protein>
<dbReference type="PATRIC" id="fig|28084.5.peg.638"/>
<dbReference type="OrthoDB" id="1256785at2"/>
<dbReference type="EMBL" id="LR134173">
    <property type="protein sequence ID" value="VEB32612.1"/>
    <property type="molecule type" value="Genomic_DNA"/>
</dbReference>
<gene>
    <name evidence="1" type="ORF">Lche_0591</name>
    <name evidence="2" type="ORF">NCTC11976_00069</name>
</gene>
<accession>A0A0W0SFZ4</accession>
<name>A0A0W0SFZ4_9GAMM</name>
<dbReference type="RefSeq" id="WP_028380891.1">
    <property type="nucleotide sequence ID" value="NZ_CAAAIT010000003.1"/>
</dbReference>
<keyword evidence="4" id="KW-1185">Reference proteome</keyword>
<evidence type="ECO:0008006" key="5">
    <source>
        <dbReference type="Google" id="ProtNLM"/>
    </source>
</evidence>
<evidence type="ECO:0000313" key="3">
    <source>
        <dbReference type="Proteomes" id="UP000054921"/>
    </source>
</evidence>
<sequence>MSYSDLLKRIWESVYDPNLDVASTVKHFFHPEYEQCINGVIMNRNEYIAHVIEQKQNLKINDMEYKHLMEAGNEVFALYYPKGVNLNHLAIEAEVIAYFQFKEQQLLKIHGQVRLIKGNLADADM</sequence>